<dbReference type="EC" id="2.4.99.-" evidence="9"/>
<keyword evidence="5 8" id="KW-1133">Transmembrane helix</keyword>
<evidence type="ECO:0000256" key="4">
    <source>
        <dbReference type="ARBA" id="ARBA00022692"/>
    </source>
</evidence>
<evidence type="ECO:0000256" key="1">
    <source>
        <dbReference type="ARBA" id="ARBA00007150"/>
    </source>
</evidence>
<dbReference type="GO" id="GO:0042158">
    <property type="term" value="P:lipoprotein biosynthetic process"/>
    <property type="evidence" value="ECO:0007669"/>
    <property type="project" value="InterPro"/>
</dbReference>
<feature type="transmembrane region" description="Helical" evidence="8">
    <location>
        <begin position="84"/>
        <end position="103"/>
    </location>
</feature>
<feature type="region of interest" description="Disordered" evidence="7">
    <location>
        <begin position="297"/>
        <end position="338"/>
    </location>
</feature>
<evidence type="ECO:0000256" key="6">
    <source>
        <dbReference type="ARBA" id="ARBA00023136"/>
    </source>
</evidence>
<feature type="compositionally biased region" description="Acidic residues" evidence="7">
    <location>
        <begin position="310"/>
        <end position="322"/>
    </location>
</feature>
<feature type="transmembrane region" description="Helical" evidence="8">
    <location>
        <begin position="267"/>
        <end position="285"/>
    </location>
</feature>
<keyword evidence="3 9" id="KW-0808">Transferase</keyword>
<feature type="transmembrane region" description="Helical" evidence="8">
    <location>
        <begin position="202"/>
        <end position="222"/>
    </location>
</feature>
<dbReference type="PANTHER" id="PTHR30589">
    <property type="entry name" value="PROLIPOPROTEIN DIACYLGLYCERYL TRANSFERASE"/>
    <property type="match status" value="1"/>
</dbReference>
<dbReference type="InterPro" id="IPR001640">
    <property type="entry name" value="Lgt"/>
</dbReference>
<dbReference type="GO" id="GO:0008961">
    <property type="term" value="F:phosphatidylglycerol-prolipoprotein diacylglyceryl transferase activity"/>
    <property type="evidence" value="ECO:0007669"/>
    <property type="project" value="InterPro"/>
</dbReference>
<dbReference type="Proteomes" id="UP000238348">
    <property type="component" value="Chromosome"/>
</dbReference>
<protein>
    <submittedName>
        <fullName evidence="9">Diacylglyceryl transferase</fullName>
        <ecNumber evidence="9">2.4.99.-</ecNumber>
    </submittedName>
</protein>
<sequence>MAFAAPLRYVSGVSGPLIPYIEIPELPLAFLEHVPLLGQLIDPAKPPSIKPFGVLVALGVYIGAVVATRHARERRLDERKMSDFIFWVVAAGFIGGHFFDAIFYHPQRVARDPLYLLKLWDGLSSFGGFTGALIGAASWRFYRREKILPYCEVVNSAFPLAWVFGRAGCASVHDHPGRLSDAWFAVRYPVGNGDDFVGRFDLGLYECLLTIPLAIAFAVLWRRNPFRPLGFYTGLMCTAYAPVRFALDFLREREGTVVGGDPRYGGLTPAQWACFGLLALGLYFLRMAARGVPSNAGVGPLGGAPRVADDDAADDDEDEDDRDAGAEAPRAPRAKANR</sequence>
<gene>
    <name evidence="9" type="ORF">SOCE26_027410</name>
</gene>
<evidence type="ECO:0000256" key="7">
    <source>
        <dbReference type="SAM" id="MobiDB-lite"/>
    </source>
</evidence>
<evidence type="ECO:0000256" key="3">
    <source>
        <dbReference type="ARBA" id="ARBA00022679"/>
    </source>
</evidence>
<dbReference type="Pfam" id="PF01790">
    <property type="entry name" value="LGT"/>
    <property type="match status" value="1"/>
</dbReference>
<feature type="transmembrane region" description="Helical" evidence="8">
    <location>
        <begin position="154"/>
        <end position="173"/>
    </location>
</feature>
<name>A0A2L0EPU7_SORCE</name>
<dbReference type="PANTHER" id="PTHR30589:SF0">
    <property type="entry name" value="PHOSPHATIDYLGLYCEROL--PROLIPOPROTEIN DIACYLGLYCERYL TRANSFERASE"/>
    <property type="match status" value="1"/>
</dbReference>
<keyword evidence="9" id="KW-0328">Glycosyltransferase</keyword>
<evidence type="ECO:0000313" key="9">
    <source>
        <dbReference type="EMBL" id="AUX41331.1"/>
    </source>
</evidence>
<reference evidence="9 10" key="1">
    <citation type="submission" date="2015-09" db="EMBL/GenBank/DDBJ databases">
        <title>Sorangium comparison.</title>
        <authorList>
            <person name="Zaburannyi N."/>
            <person name="Bunk B."/>
            <person name="Overmann J."/>
            <person name="Mueller R."/>
        </authorList>
    </citation>
    <scope>NUCLEOTIDE SEQUENCE [LARGE SCALE GENOMIC DNA]</scope>
    <source>
        <strain evidence="9 10">So ce26</strain>
    </source>
</reference>
<keyword evidence="2" id="KW-1003">Cell membrane</keyword>
<evidence type="ECO:0000256" key="2">
    <source>
        <dbReference type="ARBA" id="ARBA00022475"/>
    </source>
</evidence>
<evidence type="ECO:0000313" key="10">
    <source>
        <dbReference type="Proteomes" id="UP000238348"/>
    </source>
</evidence>
<keyword evidence="6 8" id="KW-0472">Membrane</keyword>
<keyword evidence="4 8" id="KW-0812">Transmembrane</keyword>
<dbReference type="GO" id="GO:0005886">
    <property type="term" value="C:plasma membrane"/>
    <property type="evidence" value="ECO:0007669"/>
    <property type="project" value="InterPro"/>
</dbReference>
<feature type="transmembrane region" description="Helical" evidence="8">
    <location>
        <begin position="52"/>
        <end position="72"/>
    </location>
</feature>
<proteinExistence type="inferred from homology"/>
<feature type="transmembrane region" description="Helical" evidence="8">
    <location>
        <begin position="123"/>
        <end position="142"/>
    </location>
</feature>
<accession>A0A2L0EPU7</accession>
<evidence type="ECO:0000256" key="8">
    <source>
        <dbReference type="SAM" id="Phobius"/>
    </source>
</evidence>
<dbReference type="AlphaFoldDB" id="A0A2L0EPU7"/>
<organism evidence="9 10">
    <name type="scientific">Sorangium cellulosum</name>
    <name type="common">Polyangium cellulosum</name>
    <dbReference type="NCBI Taxonomy" id="56"/>
    <lineage>
        <taxon>Bacteria</taxon>
        <taxon>Pseudomonadati</taxon>
        <taxon>Myxococcota</taxon>
        <taxon>Polyangia</taxon>
        <taxon>Polyangiales</taxon>
        <taxon>Polyangiaceae</taxon>
        <taxon>Sorangium</taxon>
    </lineage>
</organism>
<dbReference type="EMBL" id="CP012673">
    <property type="protein sequence ID" value="AUX41331.1"/>
    <property type="molecule type" value="Genomic_DNA"/>
</dbReference>
<evidence type="ECO:0000256" key="5">
    <source>
        <dbReference type="ARBA" id="ARBA00022989"/>
    </source>
</evidence>
<comment type="similarity">
    <text evidence="1">Belongs to the Lgt family.</text>
</comment>
<feature type="transmembrane region" description="Helical" evidence="8">
    <location>
        <begin position="229"/>
        <end position="247"/>
    </location>
</feature>